<dbReference type="InterPro" id="IPR001466">
    <property type="entry name" value="Beta-lactam-related"/>
</dbReference>
<dbReference type="PANTHER" id="PTHR43283">
    <property type="entry name" value="BETA-LACTAMASE-RELATED"/>
    <property type="match status" value="1"/>
</dbReference>
<dbReference type="Proteomes" id="UP000780690">
    <property type="component" value="Unassembled WGS sequence"/>
</dbReference>
<dbReference type="Pfam" id="PF00144">
    <property type="entry name" value="Beta-lactamase"/>
    <property type="match status" value="1"/>
</dbReference>
<accession>A0ABX0QTG4</accession>
<organism evidence="2 3">
    <name type="scientific">Candidatus Pantoea formicae</name>
    <dbReference type="NCBI Taxonomy" id="2608355"/>
    <lineage>
        <taxon>Bacteria</taxon>
        <taxon>Pseudomonadati</taxon>
        <taxon>Pseudomonadota</taxon>
        <taxon>Gammaproteobacteria</taxon>
        <taxon>Enterobacterales</taxon>
        <taxon>Erwiniaceae</taxon>
        <taxon>Pantoea</taxon>
    </lineage>
</organism>
<dbReference type="SUPFAM" id="SSF56601">
    <property type="entry name" value="beta-lactamase/transpeptidase-like"/>
    <property type="match status" value="1"/>
</dbReference>
<evidence type="ECO:0000313" key="3">
    <source>
        <dbReference type="Proteomes" id="UP000780690"/>
    </source>
</evidence>
<evidence type="ECO:0000313" key="2">
    <source>
        <dbReference type="EMBL" id="NIF00237.1"/>
    </source>
</evidence>
<dbReference type="PANTHER" id="PTHR43283:SF3">
    <property type="entry name" value="BETA-LACTAMASE FAMILY PROTEIN (AFU_ORTHOLOGUE AFUA_5G07500)"/>
    <property type="match status" value="1"/>
</dbReference>
<proteinExistence type="predicted"/>
<comment type="caution">
    <text evidence="2">The sequence shown here is derived from an EMBL/GenBank/DDBJ whole genome shotgun (WGS) entry which is preliminary data.</text>
</comment>
<dbReference type="EMBL" id="VWXD01000003">
    <property type="protein sequence ID" value="NIF00237.1"/>
    <property type="molecule type" value="Genomic_DNA"/>
</dbReference>
<protein>
    <submittedName>
        <fullName evidence="2">Beta-lactamase family protein</fullName>
    </submittedName>
</protein>
<name>A0ABX0QTG4_9GAMM</name>
<keyword evidence="3" id="KW-1185">Reference proteome</keyword>
<reference evidence="2 3" key="1">
    <citation type="journal article" date="2019" name="bioRxiv">
        <title>Bacteria contribute to plant secondary compound degradation in a generalist herbivore system.</title>
        <authorList>
            <person name="Francoeur C.B."/>
            <person name="Khadempour L."/>
            <person name="Moreira-Soto R.D."/>
            <person name="Gotting K."/>
            <person name="Book A.J."/>
            <person name="Pinto-Tomas A.A."/>
            <person name="Keefover-Ring K."/>
            <person name="Currie C.R."/>
        </authorList>
    </citation>
    <scope>NUCLEOTIDE SEQUENCE [LARGE SCALE GENOMIC DNA]</scope>
    <source>
        <strain evidence="2 3">Acro-805</strain>
    </source>
</reference>
<dbReference type="InterPro" id="IPR050789">
    <property type="entry name" value="Diverse_Enzym_Activities"/>
</dbReference>
<evidence type="ECO:0000259" key="1">
    <source>
        <dbReference type="Pfam" id="PF00144"/>
    </source>
</evidence>
<sequence>MKCTPLFPQSRNDYLERDNFSGAISMQEIIQRVMQTALDEQRLMGMEVMVKHGGVTVFHQALGDADRESQRQMVTGERFRLASVSKPIVTTAAMVLVASGKLSLDDDITRWLPAFKPRQPDGRYAIITLRQLLSHSAGLGYRFLEANQDGPYARAGVSDGMDATTISLKENVSRIGTVPLLFEPGSAWCYSLAIDVVGAIIEQVQQQPLSEAVHALVTGPLQMTSTHFWLSSDQPVATAYVSDQPQPHPLREGEIVAPFAETVGIPYSPARIYDPHAYPSGGAGMVGTVGDLMLLLETLRSGGGELLPERWVAEMARDQVSSHTLQDAPGVGFGLGFSVLRDPLLANSPESVGTWRWGGAYGHAWFVDPQQSLSVVAFTNTLYEGMSGQFVNDLRDAVYLGLQEAR</sequence>
<feature type="domain" description="Beta-lactamase-related" evidence="1">
    <location>
        <begin position="31"/>
        <end position="396"/>
    </location>
</feature>
<dbReference type="Gene3D" id="3.40.710.10">
    <property type="entry name" value="DD-peptidase/beta-lactamase superfamily"/>
    <property type="match status" value="1"/>
</dbReference>
<gene>
    <name evidence="2" type="ORF">F3J38_09215</name>
</gene>
<dbReference type="InterPro" id="IPR012338">
    <property type="entry name" value="Beta-lactam/transpept-like"/>
</dbReference>